<dbReference type="AlphaFoldDB" id="A0A6I8T0G3"/>
<proteinExistence type="predicted"/>
<sequence length="109" mass="12493">AFGSRDNRYNLLTPVVLFNETASSATISCRGFTTGIPIIETTRIFEHIRGELQPHFAYFIDPTRCNKLGFIFFIPNFLILHISPRKEKSHHPVKELVRQLDGEGNHIDL</sequence>
<organism evidence="1">
    <name type="scientific">Xenopus tropicalis</name>
    <name type="common">Western clawed frog</name>
    <name type="synonym">Silurana tropicalis</name>
    <dbReference type="NCBI Taxonomy" id="8364"/>
    <lineage>
        <taxon>Eukaryota</taxon>
        <taxon>Metazoa</taxon>
        <taxon>Chordata</taxon>
        <taxon>Craniata</taxon>
        <taxon>Vertebrata</taxon>
        <taxon>Euteleostomi</taxon>
        <taxon>Amphibia</taxon>
        <taxon>Batrachia</taxon>
        <taxon>Anura</taxon>
        <taxon>Pipoidea</taxon>
        <taxon>Pipidae</taxon>
        <taxon>Xenopodinae</taxon>
        <taxon>Xenopus</taxon>
        <taxon>Silurana</taxon>
    </lineage>
</organism>
<accession>A0A6I8T0G3</accession>
<evidence type="ECO:0000313" key="1">
    <source>
        <dbReference type="Ensembl" id="ENSXETP00000101531"/>
    </source>
</evidence>
<dbReference type="GeneTree" id="ENSGT01020000230690"/>
<dbReference type="Ensembl" id="ENSXETT00000085997">
    <property type="protein sequence ID" value="ENSXETP00000101531"/>
    <property type="gene ID" value="ENSXETG00000038437"/>
</dbReference>
<dbReference type="InParanoid" id="A0A6I8T0G3"/>
<reference evidence="1" key="2">
    <citation type="submission" date="2020-05" db="UniProtKB">
        <authorList>
            <consortium name="Ensembl"/>
        </authorList>
    </citation>
    <scope>IDENTIFICATION</scope>
</reference>
<reference evidence="1" key="1">
    <citation type="journal article" date="2010" name="Science">
        <title>The genome of the Western clawed frog Xenopus tropicalis.</title>
        <authorList>
            <person name="Hellsten U."/>
            <person name="Harland R.M."/>
            <person name="Gilchrist M.J."/>
            <person name="Hendrix D."/>
            <person name="Jurka J."/>
            <person name="Kapitonov V."/>
            <person name="Ovcharenko I."/>
            <person name="Putnam N.H."/>
            <person name="Shu S."/>
            <person name="Taher L."/>
            <person name="Blitz I.L."/>
            <person name="Blumberg B."/>
            <person name="Dichmann D.S."/>
            <person name="Dubchak I."/>
            <person name="Amaya E."/>
            <person name="Detter J.C."/>
            <person name="Fletcher R."/>
            <person name="Gerhard D.S."/>
            <person name="Goodstein D."/>
            <person name="Graves T."/>
            <person name="Grigoriev I.V."/>
            <person name="Grimwood J."/>
            <person name="Kawashima T."/>
            <person name="Lindquist E."/>
            <person name="Lucas S.M."/>
            <person name="Mead P.E."/>
            <person name="Mitros T."/>
            <person name="Ogino H."/>
            <person name="Ohta Y."/>
            <person name="Poliakov A.V."/>
            <person name="Pollet N."/>
            <person name="Robert J."/>
            <person name="Salamov A."/>
            <person name="Sater A.K."/>
            <person name="Schmutz J."/>
            <person name="Terry A."/>
            <person name="Vize P.D."/>
            <person name="Warren W.C."/>
            <person name="Wells D."/>
            <person name="Wills A."/>
            <person name="Wilson R.K."/>
            <person name="Zimmerman L.B."/>
            <person name="Zorn A.M."/>
            <person name="Grainger R."/>
            <person name="Grammer T."/>
            <person name="Khokha M.K."/>
            <person name="Richardson P.M."/>
            <person name="Rokhsar D.S."/>
        </authorList>
    </citation>
    <scope>NUCLEOTIDE SEQUENCE [LARGE SCALE GENOMIC DNA]</scope>
    <source>
        <strain evidence="1">Nigerian</strain>
    </source>
</reference>
<protein>
    <submittedName>
        <fullName evidence="1">Uncharacterized protein</fullName>
    </submittedName>
</protein>
<dbReference type="Bgee" id="ENSXETG00000038437">
    <property type="expression patterns" value="Expressed in anatomical structure and 2 other cell types or tissues"/>
</dbReference>
<name>A0A6I8T0G3_XENTR</name>